<keyword evidence="2" id="KW-1185">Reference proteome</keyword>
<accession>A0AC60Q0H2</accession>
<comment type="caution">
    <text evidence="1">The sequence shown here is derived from an EMBL/GenBank/DDBJ whole genome shotgun (WGS) entry which is preliminary data.</text>
</comment>
<dbReference type="Proteomes" id="UP000805193">
    <property type="component" value="Unassembled WGS sequence"/>
</dbReference>
<name>A0AC60Q0H2_IXOPE</name>
<dbReference type="EMBL" id="JABSTQ010009720">
    <property type="protein sequence ID" value="KAG0426425.1"/>
    <property type="molecule type" value="Genomic_DNA"/>
</dbReference>
<protein>
    <submittedName>
        <fullName evidence="1">Uncharacterized protein</fullName>
    </submittedName>
</protein>
<gene>
    <name evidence="1" type="ORF">HPB47_026465</name>
</gene>
<organism evidence="1 2">
    <name type="scientific">Ixodes persulcatus</name>
    <name type="common">Taiga tick</name>
    <dbReference type="NCBI Taxonomy" id="34615"/>
    <lineage>
        <taxon>Eukaryota</taxon>
        <taxon>Metazoa</taxon>
        <taxon>Ecdysozoa</taxon>
        <taxon>Arthropoda</taxon>
        <taxon>Chelicerata</taxon>
        <taxon>Arachnida</taxon>
        <taxon>Acari</taxon>
        <taxon>Parasitiformes</taxon>
        <taxon>Ixodida</taxon>
        <taxon>Ixodoidea</taxon>
        <taxon>Ixodidae</taxon>
        <taxon>Ixodinae</taxon>
        <taxon>Ixodes</taxon>
    </lineage>
</organism>
<evidence type="ECO:0000313" key="2">
    <source>
        <dbReference type="Proteomes" id="UP000805193"/>
    </source>
</evidence>
<sequence>MLRKAALNAPPIEITEGLGPTASMFKGRLTWKKVAVIVIVPHLIYHPLRYFATKDRDKLRTDFEQRTFTESE</sequence>
<reference evidence="1 2" key="1">
    <citation type="journal article" date="2020" name="Cell">
        <title>Large-Scale Comparative Analyses of Tick Genomes Elucidate Their Genetic Diversity and Vector Capacities.</title>
        <authorList>
            <consortium name="Tick Genome and Microbiome Consortium (TIGMIC)"/>
            <person name="Jia N."/>
            <person name="Wang J."/>
            <person name="Shi W."/>
            <person name="Du L."/>
            <person name="Sun Y."/>
            <person name="Zhan W."/>
            <person name="Jiang J.F."/>
            <person name="Wang Q."/>
            <person name="Zhang B."/>
            <person name="Ji P."/>
            <person name="Bell-Sakyi L."/>
            <person name="Cui X.M."/>
            <person name="Yuan T.T."/>
            <person name="Jiang B.G."/>
            <person name="Yang W.F."/>
            <person name="Lam T.T."/>
            <person name="Chang Q.C."/>
            <person name="Ding S.J."/>
            <person name="Wang X.J."/>
            <person name="Zhu J.G."/>
            <person name="Ruan X.D."/>
            <person name="Zhao L."/>
            <person name="Wei J.T."/>
            <person name="Ye R.Z."/>
            <person name="Que T.C."/>
            <person name="Du C.H."/>
            <person name="Zhou Y.H."/>
            <person name="Cheng J.X."/>
            <person name="Dai P.F."/>
            <person name="Guo W.B."/>
            <person name="Han X.H."/>
            <person name="Huang E.J."/>
            <person name="Li L.F."/>
            <person name="Wei W."/>
            <person name="Gao Y.C."/>
            <person name="Liu J.Z."/>
            <person name="Shao H.Z."/>
            <person name="Wang X."/>
            <person name="Wang C.C."/>
            <person name="Yang T.C."/>
            <person name="Huo Q.B."/>
            <person name="Li W."/>
            <person name="Chen H.Y."/>
            <person name="Chen S.E."/>
            <person name="Zhou L.G."/>
            <person name="Ni X.B."/>
            <person name="Tian J.H."/>
            <person name="Sheng Y."/>
            <person name="Liu T."/>
            <person name="Pan Y.S."/>
            <person name="Xia L.Y."/>
            <person name="Li J."/>
            <person name="Zhao F."/>
            <person name="Cao W.C."/>
        </authorList>
    </citation>
    <scope>NUCLEOTIDE SEQUENCE [LARGE SCALE GENOMIC DNA]</scope>
    <source>
        <strain evidence="1">Iper-2018</strain>
    </source>
</reference>
<evidence type="ECO:0000313" key="1">
    <source>
        <dbReference type="EMBL" id="KAG0426425.1"/>
    </source>
</evidence>
<proteinExistence type="predicted"/>